<evidence type="ECO:0000313" key="3">
    <source>
        <dbReference type="Proteomes" id="UP000290273"/>
    </source>
</evidence>
<keyword evidence="1" id="KW-0175">Coiled coil</keyword>
<sequence>MDKETFRKTERKLYNYYCKDRRIQSLNRKIELLKKQINDIDIKLRNVDVNIPEESRAITYEERIQTSNNSASYAEQALMRITDRLLNEKTRKEEEIGLLEEEIRNIEADNIIIEDNIGELGEEDKKFLKLKYGKGKKDWQLGNDLGMDQSTATRKRQKLVENVAKWEEWYKKIY</sequence>
<reference evidence="2 3" key="1">
    <citation type="submission" date="2018-06" db="EMBL/GenBank/DDBJ databases">
        <title>Genome conservation of Clostridium tetani.</title>
        <authorList>
            <person name="Bruggemann H."/>
            <person name="Popoff M.R."/>
        </authorList>
    </citation>
    <scope>NUCLEOTIDE SEQUENCE [LARGE SCALE GENOMIC DNA]</scope>
    <source>
        <strain evidence="2 3">63.05</strain>
    </source>
</reference>
<proteinExistence type="predicted"/>
<organism evidence="2 3">
    <name type="scientific">Clostridium tetani</name>
    <dbReference type="NCBI Taxonomy" id="1513"/>
    <lineage>
        <taxon>Bacteria</taxon>
        <taxon>Bacillati</taxon>
        <taxon>Bacillota</taxon>
        <taxon>Clostridia</taxon>
        <taxon>Eubacteriales</taxon>
        <taxon>Clostridiaceae</taxon>
        <taxon>Clostridium</taxon>
    </lineage>
</organism>
<feature type="coiled-coil region" evidence="1">
    <location>
        <begin position="82"/>
        <end position="116"/>
    </location>
</feature>
<accession>A0ABY0ELZ3</accession>
<gene>
    <name evidence="2" type="ORF">DP131_12115</name>
</gene>
<protein>
    <recommendedName>
        <fullName evidence="4">Sigma-70 family RNA polymerase sigma factor</fullName>
    </recommendedName>
</protein>
<name>A0ABY0ELZ3_CLOTA</name>
<dbReference type="EMBL" id="QMAU01000049">
    <property type="protein sequence ID" value="RXI52691.1"/>
    <property type="molecule type" value="Genomic_DNA"/>
</dbReference>
<evidence type="ECO:0000256" key="1">
    <source>
        <dbReference type="SAM" id="Coils"/>
    </source>
</evidence>
<evidence type="ECO:0008006" key="4">
    <source>
        <dbReference type="Google" id="ProtNLM"/>
    </source>
</evidence>
<evidence type="ECO:0000313" key="2">
    <source>
        <dbReference type="EMBL" id="RXI52691.1"/>
    </source>
</evidence>
<comment type="caution">
    <text evidence="2">The sequence shown here is derived from an EMBL/GenBank/DDBJ whole genome shotgun (WGS) entry which is preliminary data.</text>
</comment>
<dbReference type="Proteomes" id="UP000290273">
    <property type="component" value="Unassembled WGS sequence"/>
</dbReference>